<sequence length="110" mass="12231">MVQVHPPFATTTFCIYIQYTYEYVYINTAHAKTYKVCIWNTNNLTQHPYGIYGSGSLGAVDVDSIAFVVSVDVAAELEDTLAPLLTLLPRRLLCNCCCCCWNTIAPPADM</sequence>
<organism evidence="1">
    <name type="scientific">Bactrocera dorsalis</name>
    <name type="common">Oriental fruit fly</name>
    <name type="synonym">Dacus dorsalis</name>
    <dbReference type="NCBI Taxonomy" id="27457"/>
    <lineage>
        <taxon>Eukaryota</taxon>
        <taxon>Metazoa</taxon>
        <taxon>Ecdysozoa</taxon>
        <taxon>Arthropoda</taxon>
        <taxon>Hexapoda</taxon>
        <taxon>Insecta</taxon>
        <taxon>Pterygota</taxon>
        <taxon>Neoptera</taxon>
        <taxon>Endopterygota</taxon>
        <taxon>Diptera</taxon>
        <taxon>Brachycera</taxon>
        <taxon>Muscomorpha</taxon>
        <taxon>Tephritoidea</taxon>
        <taxon>Tephritidae</taxon>
        <taxon>Bactrocera</taxon>
        <taxon>Bactrocera</taxon>
    </lineage>
</organism>
<protein>
    <submittedName>
        <fullName evidence="1">Uncharacterized protein</fullName>
    </submittedName>
</protein>
<proteinExistence type="predicted"/>
<accession>A0A034WVY7</accession>
<evidence type="ECO:0000313" key="1">
    <source>
        <dbReference type="EMBL" id="JAC58380.1"/>
    </source>
</evidence>
<dbReference type="EMBL" id="GAKP01000572">
    <property type="protein sequence ID" value="JAC58380.1"/>
    <property type="molecule type" value="Transcribed_RNA"/>
</dbReference>
<reference evidence="1" key="1">
    <citation type="journal article" date="2014" name="BMC Genomics">
        <title>Characterizing the developmental transcriptome of the oriental fruit fly, Bactrocera dorsalis (Diptera: Tephritidae) through comparative genomic analysis with Drosophila melanogaster utilizing modENCODE datasets.</title>
        <authorList>
            <person name="Geib S.M."/>
            <person name="Calla B."/>
            <person name="Hall B."/>
            <person name="Hou S."/>
            <person name="Manoukis N.C."/>
        </authorList>
    </citation>
    <scope>NUCLEOTIDE SEQUENCE</scope>
    <source>
        <strain evidence="1">Punador</strain>
    </source>
</reference>
<dbReference type="AlphaFoldDB" id="A0A034WVY7"/>
<name>A0A034WVY7_BACDO</name>